<keyword evidence="2" id="KW-0012">Acyltransferase</keyword>
<evidence type="ECO:0000256" key="2">
    <source>
        <dbReference type="ARBA" id="ARBA00023315"/>
    </source>
</evidence>
<dbReference type="EMBL" id="SACT01000013">
    <property type="protein sequence ID" value="RVT47738.1"/>
    <property type="molecule type" value="Genomic_DNA"/>
</dbReference>
<dbReference type="InterPro" id="IPR016181">
    <property type="entry name" value="Acyl_CoA_acyltransferase"/>
</dbReference>
<dbReference type="CDD" id="cd04301">
    <property type="entry name" value="NAT_SF"/>
    <property type="match status" value="1"/>
</dbReference>
<dbReference type="AlphaFoldDB" id="A0A437JLW9"/>
<keyword evidence="5" id="KW-1185">Reference proteome</keyword>
<dbReference type="GO" id="GO:0016747">
    <property type="term" value="F:acyltransferase activity, transferring groups other than amino-acyl groups"/>
    <property type="evidence" value="ECO:0007669"/>
    <property type="project" value="InterPro"/>
</dbReference>
<evidence type="ECO:0000313" key="4">
    <source>
        <dbReference type="EMBL" id="RVT47738.1"/>
    </source>
</evidence>
<dbReference type="PANTHER" id="PTHR43877:SF5">
    <property type="entry name" value="BLL8307 PROTEIN"/>
    <property type="match status" value="1"/>
</dbReference>
<reference evidence="4 5" key="1">
    <citation type="submission" date="2019-01" db="EMBL/GenBank/DDBJ databases">
        <authorList>
            <person name="Chen W.-M."/>
        </authorList>
    </citation>
    <scope>NUCLEOTIDE SEQUENCE [LARGE SCALE GENOMIC DNA]</scope>
    <source>
        <strain evidence="4 5">ICH-3</strain>
    </source>
</reference>
<dbReference type="PANTHER" id="PTHR43877">
    <property type="entry name" value="AMINOALKYLPHOSPHONATE N-ACETYLTRANSFERASE-RELATED-RELATED"/>
    <property type="match status" value="1"/>
</dbReference>
<dbReference type="Pfam" id="PF00583">
    <property type="entry name" value="Acetyltransf_1"/>
    <property type="match status" value="1"/>
</dbReference>
<keyword evidence="1 4" id="KW-0808">Transferase</keyword>
<accession>A0A437JLW9</accession>
<dbReference type="InterPro" id="IPR000182">
    <property type="entry name" value="GNAT_dom"/>
</dbReference>
<gene>
    <name evidence="4" type="ORF">ENE75_23615</name>
</gene>
<name>A0A437JLW9_9BURK</name>
<evidence type="ECO:0000313" key="5">
    <source>
        <dbReference type="Proteomes" id="UP000288178"/>
    </source>
</evidence>
<comment type="caution">
    <text evidence="4">The sequence shown here is derived from an EMBL/GenBank/DDBJ whole genome shotgun (WGS) entry which is preliminary data.</text>
</comment>
<sequence length="128" mass="14161">MQENSPPGHVYALAIEGLRAPDVTFWTAWQDERLCGCGALKELSATSGEVKSMRTRPEFLRQGVGQAVLASVVAEAKWRGYRHLYLETGTGPAFEPAHALYERNGFAWCGAFGDYAATEFNVFMVKEL</sequence>
<proteinExistence type="predicted"/>
<dbReference type="Gene3D" id="3.40.630.30">
    <property type="match status" value="1"/>
</dbReference>
<dbReference type="PROSITE" id="PS51186">
    <property type="entry name" value="GNAT"/>
    <property type="match status" value="1"/>
</dbReference>
<protein>
    <submittedName>
        <fullName evidence="4">N-acetyltransferase</fullName>
    </submittedName>
</protein>
<dbReference type="Proteomes" id="UP000288178">
    <property type="component" value="Unassembled WGS sequence"/>
</dbReference>
<evidence type="ECO:0000259" key="3">
    <source>
        <dbReference type="PROSITE" id="PS51186"/>
    </source>
</evidence>
<dbReference type="InterPro" id="IPR050832">
    <property type="entry name" value="Bact_Acetyltransf"/>
</dbReference>
<dbReference type="OrthoDB" id="9803233at2"/>
<feature type="domain" description="N-acetyltransferase" evidence="3">
    <location>
        <begin position="1"/>
        <end position="128"/>
    </location>
</feature>
<evidence type="ECO:0000256" key="1">
    <source>
        <dbReference type="ARBA" id="ARBA00022679"/>
    </source>
</evidence>
<dbReference type="SUPFAM" id="SSF55729">
    <property type="entry name" value="Acyl-CoA N-acyltransferases (Nat)"/>
    <property type="match status" value="1"/>
</dbReference>
<organism evidence="4 5">
    <name type="scientific">Rubrivivax albus</name>
    <dbReference type="NCBI Taxonomy" id="2499835"/>
    <lineage>
        <taxon>Bacteria</taxon>
        <taxon>Pseudomonadati</taxon>
        <taxon>Pseudomonadota</taxon>
        <taxon>Betaproteobacteria</taxon>
        <taxon>Burkholderiales</taxon>
        <taxon>Sphaerotilaceae</taxon>
        <taxon>Rubrivivax</taxon>
    </lineage>
</organism>